<dbReference type="AlphaFoldDB" id="A0A9N9A0D0"/>
<keyword evidence="2" id="KW-0472">Membrane</keyword>
<dbReference type="OrthoDB" id="10584544at2759"/>
<keyword evidence="2" id="KW-0812">Transmembrane</keyword>
<evidence type="ECO:0000313" key="4">
    <source>
        <dbReference type="Proteomes" id="UP000789739"/>
    </source>
</evidence>
<feature type="region of interest" description="Disordered" evidence="1">
    <location>
        <begin position="141"/>
        <end position="169"/>
    </location>
</feature>
<keyword evidence="4" id="KW-1185">Reference proteome</keyword>
<protein>
    <submittedName>
        <fullName evidence="3">9703_t:CDS:1</fullName>
    </submittedName>
</protein>
<gene>
    <name evidence="3" type="ORF">PBRASI_LOCUS3314</name>
</gene>
<reference evidence="3" key="1">
    <citation type="submission" date="2021-06" db="EMBL/GenBank/DDBJ databases">
        <authorList>
            <person name="Kallberg Y."/>
            <person name="Tangrot J."/>
            <person name="Rosling A."/>
        </authorList>
    </citation>
    <scope>NUCLEOTIDE SEQUENCE</scope>
    <source>
        <strain evidence="3">BR232B</strain>
    </source>
</reference>
<feature type="compositionally biased region" description="Polar residues" evidence="1">
    <location>
        <begin position="141"/>
        <end position="154"/>
    </location>
</feature>
<feature type="transmembrane region" description="Helical" evidence="2">
    <location>
        <begin position="59"/>
        <end position="80"/>
    </location>
</feature>
<accession>A0A9N9A0D0</accession>
<evidence type="ECO:0000313" key="3">
    <source>
        <dbReference type="EMBL" id="CAG8514934.1"/>
    </source>
</evidence>
<name>A0A9N9A0D0_9GLOM</name>
<proteinExistence type="predicted"/>
<dbReference type="EMBL" id="CAJVPI010000294">
    <property type="protein sequence ID" value="CAG8514934.1"/>
    <property type="molecule type" value="Genomic_DNA"/>
</dbReference>
<dbReference type="Proteomes" id="UP000789739">
    <property type="component" value="Unassembled WGS sequence"/>
</dbReference>
<evidence type="ECO:0000256" key="2">
    <source>
        <dbReference type="SAM" id="Phobius"/>
    </source>
</evidence>
<sequence length="184" mass="20204">MKLSSVYDHANQKGSQESLLGLTITNADGNSTPSIPLDIFLRRDGVVNPISKSPTARPYLIAAIPVVFAALIITIGLFFLRRHRKANKTNQQSNAPYMGELAALSSPTDSNRGKLRSFFGRRERNSQAFLTVGAFPRNNRTGVANSDMSESIVQSEEGDGSSSYVSDSNRSDYRYDPSFTQFVC</sequence>
<organism evidence="3 4">
    <name type="scientific">Paraglomus brasilianum</name>
    <dbReference type="NCBI Taxonomy" id="144538"/>
    <lineage>
        <taxon>Eukaryota</taxon>
        <taxon>Fungi</taxon>
        <taxon>Fungi incertae sedis</taxon>
        <taxon>Mucoromycota</taxon>
        <taxon>Glomeromycotina</taxon>
        <taxon>Glomeromycetes</taxon>
        <taxon>Paraglomerales</taxon>
        <taxon>Paraglomeraceae</taxon>
        <taxon>Paraglomus</taxon>
    </lineage>
</organism>
<keyword evidence="2" id="KW-1133">Transmembrane helix</keyword>
<comment type="caution">
    <text evidence="3">The sequence shown here is derived from an EMBL/GenBank/DDBJ whole genome shotgun (WGS) entry which is preliminary data.</text>
</comment>
<evidence type="ECO:0000256" key="1">
    <source>
        <dbReference type="SAM" id="MobiDB-lite"/>
    </source>
</evidence>